<feature type="non-terminal residue" evidence="3">
    <location>
        <position position="1"/>
    </location>
</feature>
<dbReference type="Proteomes" id="UP000043437">
    <property type="component" value="Unassembled WGS sequence"/>
</dbReference>
<evidence type="ECO:0000313" key="3">
    <source>
        <dbReference type="EMBL" id="CRI32211.1"/>
    </source>
</evidence>
<organism evidence="3 4">
    <name type="scientific">Helicobacter ailurogastricus</name>
    <dbReference type="NCBI Taxonomy" id="1578720"/>
    <lineage>
        <taxon>Bacteria</taxon>
        <taxon>Pseudomonadati</taxon>
        <taxon>Campylobacterota</taxon>
        <taxon>Epsilonproteobacteria</taxon>
        <taxon>Campylobacterales</taxon>
        <taxon>Helicobacteraceae</taxon>
        <taxon>Helicobacter</taxon>
    </lineage>
</organism>
<keyword evidence="2" id="KW-0732">Signal</keyword>
<evidence type="ECO:0000256" key="2">
    <source>
        <dbReference type="SAM" id="SignalP"/>
    </source>
</evidence>
<name>A0A0K2Y5D7_9HELI</name>
<feature type="coiled-coil region" evidence="1">
    <location>
        <begin position="123"/>
        <end position="198"/>
    </location>
</feature>
<protein>
    <submittedName>
        <fullName evidence="3">Putative outer membrane protein</fullName>
    </submittedName>
</protein>
<feature type="chain" id="PRO_5005490974" evidence="2">
    <location>
        <begin position="21"/>
        <end position="836"/>
    </location>
</feature>
<gene>
    <name evidence="3" type="ORF">HAL07_06860</name>
</gene>
<dbReference type="PRINTS" id="PR01776">
    <property type="entry name" value="HPOMPFAMILY"/>
</dbReference>
<feature type="signal peptide" evidence="2">
    <location>
        <begin position="1"/>
        <end position="20"/>
    </location>
</feature>
<dbReference type="EMBL" id="CDMG01000004">
    <property type="protein sequence ID" value="CRI32211.1"/>
    <property type="molecule type" value="Genomic_DNA"/>
</dbReference>
<evidence type="ECO:0000256" key="1">
    <source>
        <dbReference type="SAM" id="Coils"/>
    </source>
</evidence>
<reference evidence="4" key="1">
    <citation type="submission" date="2014-12" db="EMBL/GenBank/DDBJ databases">
        <authorList>
            <person name="Jaenicke S."/>
        </authorList>
    </citation>
    <scope>NUCLEOTIDE SEQUENCE [LARGE SCALE GENOMIC DNA]</scope>
</reference>
<evidence type="ECO:0000313" key="4">
    <source>
        <dbReference type="Proteomes" id="UP000043437"/>
    </source>
</evidence>
<keyword evidence="1" id="KW-0175">Coiled coil</keyword>
<dbReference type="InterPro" id="IPR002718">
    <property type="entry name" value="OMP_Helicobacter"/>
</dbReference>
<accession>A0A0K2Y5D7</accession>
<proteinExistence type="predicted"/>
<dbReference type="AlphaFoldDB" id="A0A0K2Y5D7"/>
<sequence>VLRVWVFILCLMGLGAHPFASYLDGPFASFGMDVGGGSIAHEYLYNPPINAVKEQAYQTELKAYNVAVAKLKTDQGQTINTLKTIAGILSHFTLTSTKATALLANLNALDTNNQTPSAINKSVQEYEAYLQKILEEYSNANQDKINQAENALSKYVQEISNYENTINSQPSGQDLQILQNAINSLENFNTQIAQVAKDLNVPFTPFALPAPLNANGSNINTLSKAQIQTALNALSNELGAVISGVSGDIKNLSVANQKIAIDNANAISQLDNEKQEASEDALNQIVAISQSLGRAFHYLWENYAVGKGFDLDNADPKNMKFINNTYNCTFALVFGKYADGSAYNPGVGGLPNSCGFNDSAPWNKPPFMNDALSGFNKALSALNTAINTPSSTSKTHTHIVLDNTSTTTNLTPQDIWNTLFNVSKLEAANFPLMNSNCAGKLQCGGNQPRQQANKFFNFLNGYIGDPSFAGNFTNSQLYQDIKQDLTNGQFTQVENIVNVYAKDIIPSMLQIFTVNPVWFLNSPGNSPQVIDYCKTSDDQGLAFSQGYKVCDYQNPNGWGNGIFLGYFGLTGQAPQMIENGIQAIATQAQTQIQAAQKTYNEKPTLQHTFPIPAISSPPSIPLKGTPPLPPLPLRPIISTSPAPMPTINAPNKPALIFASGNLRANSLQLGLQAQGGYQKYFTPFFGVSTYGYFAYRYLYMGGSMSSQTNLSGLNRYSLGFGANLLTNFYSKIQKTGHGRTKIQTYGLFAGLLALGNVWNAYILQAPMQTRFNFNVDGVFGLSVRLNRFKWSLGVHVPLVGQTQMIKAHTKEGFHEELQLIDNYKSSQLFLNFTQIF</sequence>